<keyword evidence="5" id="KW-0460">Magnesium</keyword>
<dbReference type="InterPro" id="IPR004396">
    <property type="entry name" value="ATPase_YchF/OLA1"/>
</dbReference>
<dbReference type="InterPro" id="IPR031167">
    <property type="entry name" value="G_OBG"/>
</dbReference>
<proteinExistence type="inferred from homology"/>
<dbReference type="Proteomes" id="UP000711995">
    <property type="component" value="Unassembled WGS sequence"/>
</dbReference>
<dbReference type="GO" id="GO:0046872">
    <property type="term" value="F:metal ion binding"/>
    <property type="evidence" value="ECO:0007669"/>
    <property type="project" value="UniProtKB-KW"/>
</dbReference>
<dbReference type="InterPro" id="IPR023192">
    <property type="entry name" value="TGS-like_dom_sf"/>
</dbReference>
<dbReference type="InterPro" id="IPR013029">
    <property type="entry name" value="YchF_C"/>
</dbReference>
<keyword evidence="3 6" id="KW-0547">Nucleotide-binding</keyword>
<dbReference type="NCBIfam" id="TIGR00092">
    <property type="entry name" value="redox-regulated ATPase YchF"/>
    <property type="match status" value="1"/>
</dbReference>
<dbReference type="HAMAP" id="MF_00944">
    <property type="entry name" value="YchF_OLA1_ATPase"/>
    <property type="match status" value="1"/>
</dbReference>
<evidence type="ECO:0000256" key="4">
    <source>
        <dbReference type="ARBA" id="ARBA00022840"/>
    </source>
</evidence>
<evidence type="ECO:0000256" key="3">
    <source>
        <dbReference type="ARBA" id="ARBA00022741"/>
    </source>
</evidence>
<dbReference type="EMBL" id="JAATLJ010000001">
    <property type="protein sequence ID" value="NIZ40399.1"/>
    <property type="molecule type" value="Genomic_DNA"/>
</dbReference>
<accession>A0A968GDF3</accession>
<dbReference type="PROSITE" id="PS51880">
    <property type="entry name" value="TGS"/>
    <property type="match status" value="1"/>
</dbReference>
<name>A0A968GDF3_9SPIO</name>
<feature type="binding site" evidence="6">
    <location>
        <begin position="12"/>
        <end position="17"/>
    </location>
    <ligand>
        <name>ATP</name>
        <dbReference type="ChEBI" id="CHEBI:30616"/>
    </ligand>
</feature>
<dbReference type="PIRSF" id="PIRSF006641">
    <property type="entry name" value="CHP00092"/>
    <property type="match status" value="1"/>
</dbReference>
<keyword evidence="10" id="KW-1185">Reference proteome</keyword>
<dbReference type="Pfam" id="PF01926">
    <property type="entry name" value="MMR_HSR1"/>
    <property type="match status" value="1"/>
</dbReference>
<dbReference type="InterPro" id="IPR041706">
    <property type="entry name" value="YchF_N"/>
</dbReference>
<evidence type="ECO:0000256" key="6">
    <source>
        <dbReference type="HAMAP-Rule" id="MF_00944"/>
    </source>
</evidence>
<dbReference type="PRINTS" id="PR00326">
    <property type="entry name" value="GTP1OBG"/>
</dbReference>
<feature type="domain" description="OBG-type G" evidence="7">
    <location>
        <begin position="3"/>
        <end position="261"/>
    </location>
</feature>
<evidence type="ECO:0000259" key="8">
    <source>
        <dbReference type="PROSITE" id="PS51880"/>
    </source>
</evidence>
<dbReference type="CDD" id="cd01900">
    <property type="entry name" value="YchF"/>
    <property type="match status" value="1"/>
</dbReference>
<dbReference type="GO" id="GO:0005524">
    <property type="term" value="F:ATP binding"/>
    <property type="evidence" value="ECO:0007669"/>
    <property type="project" value="UniProtKB-UniRule"/>
</dbReference>
<evidence type="ECO:0000256" key="5">
    <source>
        <dbReference type="ARBA" id="ARBA00022842"/>
    </source>
</evidence>
<gene>
    <name evidence="6 9" type="primary">ychF</name>
    <name evidence="9" type="ORF">HCT14_02575</name>
</gene>
<dbReference type="GO" id="GO:0043023">
    <property type="term" value="F:ribosomal large subunit binding"/>
    <property type="evidence" value="ECO:0007669"/>
    <property type="project" value="UniProtKB-UniRule"/>
</dbReference>
<dbReference type="GO" id="GO:0005525">
    <property type="term" value="F:GTP binding"/>
    <property type="evidence" value="ECO:0007669"/>
    <property type="project" value="InterPro"/>
</dbReference>
<evidence type="ECO:0000256" key="2">
    <source>
        <dbReference type="ARBA" id="ARBA00022723"/>
    </source>
</evidence>
<dbReference type="InterPro" id="IPR012676">
    <property type="entry name" value="TGS-like"/>
</dbReference>
<dbReference type="PANTHER" id="PTHR23305:SF18">
    <property type="entry name" value="OBG-TYPE G DOMAIN-CONTAINING PROTEIN"/>
    <property type="match status" value="1"/>
</dbReference>
<organism evidence="9 10">
    <name type="scientific">Entomospira entomophila</name>
    <dbReference type="NCBI Taxonomy" id="2719988"/>
    <lineage>
        <taxon>Bacteria</taxon>
        <taxon>Pseudomonadati</taxon>
        <taxon>Spirochaetota</taxon>
        <taxon>Spirochaetia</taxon>
        <taxon>Spirochaetales</taxon>
        <taxon>Spirochaetaceae</taxon>
        <taxon>Entomospira</taxon>
    </lineage>
</organism>
<evidence type="ECO:0000256" key="1">
    <source>
        <dbReference type="ARBA" id="ARBA00001946"/>
    </source>
</evidence>
<dbReference type="GO" id="GO:0016887">
    <property type="term" value="F:ATP hydrolysis activity"/>
    <property type="evidence" value="ECO:0007669"/>
    <property type="project" value="UniProtKB-UniRule"/>
</dbReference>
<evidence type="ECO:0000313" key="9">
    <source>
        <dbReference type="EMBL" id="NIZ40399.1"/>
    </source>
</evidence>
<dbReference type="FunFam" id="1.10.150.300:FF:000001">
    <property type="entry name" value="Ribosome-binding ATPase YchF"/>
    <property type="match status" value="1"/>
</dbReference>
<dbReference type="SUPFAM" id="SSF52540">
    <property type="entry name" value="P-loop containing nucleoside triphosphate hydrolases"/>
    <property type="match status" value="1"/>
</dbReference>
<dbReference type="Gene3D" id="3.10.20.30">
    <property type="match status" value="1"/>
</dbReference>
<evidence type="ECO:0000259" key="7">
    <source>
        <dbReference type="PROSITE" id="PS51710"/>
    </source>
</evidence>
<comment type="function">
    <text evidence="6">ATPase that binds to both the 70S ribosome and the 50S ribosomal subunit in a nucleotide-independent manner.</text>
</comment>
<dbReference type="Pfam" id="PF06071">
    <property type="entry name" value="YchF-GTPase_C"/>
    <property type="match status" value="1"/>
</dbReference>
<dbReference type="InterPro" id="IPR004095">
    <property type="entry name" value="TGS"/>
</dbReference>
<comment type="similarity">
    <text evidence="6">Belongs to the TRAFAC class OBG-HflX-like GTPase superfamily. OBG GTPase family. YchF/OLA1 subfamily.</text>
</comment>
<comment type="cofactor">
    <cofactor evidence="1">
        <name>Mg(2+)</name>
        <dbReference type="ChEBI" id="CHEBI:18420"/>
    </cofactor>
</comment>
<dbReference type="PROSITE" id="PS51710">
    <property type="entry name" value="G_OBG"/>
    <property type="match status" value="1"/>
</dbReference>
<dbReference type="CDD" id="cd04867">
    <property type="entry name" value="TGS_YchF_OLA1"/>
    <property type="match status" value="1"/>
</dbReference>
<dbReference type="RefSeq" id="WP_167699999.1">
    <property type="nucleotide sequence ID" value="NZ_CP118174.1"/>
</dbReference>
<dbReference type="InterPro" id="IPR006073">
    <property type="entry name" value="GTP-bd"/>
</dbReference>
<dbReference type="GO" id="GO:0005737">
    <property type="term" value="C:cytoplasm"/>
    <property type="evidence" value="ECO:0007669"/>
    <property type="project" value="TreeGrafter"/>
</dbReference>
<comment type="caution">
    <text evidence="9">The sequence shown here is derived from an EMBL/GenBank/DDBJ whole genome shotgun (WGS) entry which is preliminary data.</text>
</comment>
<dbReference type="InterPro" id="IPR027417">
    <property type="entry name" value="P-loop_NTPase"/>
</dbReference>
<dbReference type="AlphaFoldDB" id="A0A968GDF3"/>
<dbReference type="Gene3D" id="1.10.150.300">
    <property type="entry name" value="TGS-like domain"/>
    <property type="match status" value="1"/>
</dbReference>
<reference evidence="9 10" key="1">
    <citation type="submission" date="2020-03" db="EMBL/GenBank/DDBJ databases">
        <title>Spirochaetal bacteria isolated from arthropods constitute a novel genus Entomospira genus novum within the order Spirochaetales.</title>
        <authorList>
            <person name="Grana-Miraglia L."/>
            <person name="Sikutova S."/>
            <person name="Fingerle V."/>
            <person name="Sing A."/>
            <person name="Castillo-Ramirez S."/>
            <person name="Margos G."/>
            <person name="Rudolf I."/>
        </authorList>
    </citation>
    <scope>NUCLEOTIDE SEQUENCE [LARGE SCALE GENOMIC DNA]</scope>
    <source>
        <strain evidence="9 10">BR193</strain>
    </source>
</reference>
<dbReference type="FunFam" id="3.10.20.30:FF:000001">
    <property type="entry name" value="Ribosome-binding ATPase YchF"/>
    <property type="match status" value="1"/>
</dbReference>
<keyword evidence="4 6" id="KW-0067">ATP-binding</keyword>
<keyword evidence="2" id="KW-0479">Metal-binding</keyword>
<dbReference type="Gene3D" id="3.40.50.300">
    <property type="entry name" value="P-loop containing nucleotide triphosphate hydrolases"/>
    <property type="match status" value="1"/>
</dbReference>
<dbReference type="InterPro" id="IPR012675">
    <property type="entry name" value="Beta-grasp_dom_sf"/>
</dbReference>
<evidence type="ECO:0000313" key="10">
    <source>
        <dbReference type="Proteomes" id="UP000711995"/>
    </source>
</evidence>
<protein>
    <recommendedName>
        <fullName evidence="6">Ribosome-binding ATPase YchF</fullName>
    </recommendedName>
</protein>
<dbReference type="PANTHER" id="PTHR23305">
    <property type="entry name" value="OBG GTPASE FAMILY"/>
    <property type="match status" value="1"/>
</dbReference>
<feature type="domain" description="TGS" evidence="8">
    <location>
        <begin position="281"/>
        <end position="367"/>
    </location>
</feature>
<dbReference type="SUPFAM" id="SSF81271">
    <property type="entry name" value="TGS-like"/>
    <property type="match status" value="1"/>
</dbReference>
<sequence length="369" mass="41065">MSMNCGIVGLPNVGKSTIFSGLSATKAEVANYAFCTIEPNKSIVNVPDARLDRINEVNPAEKVIYTTIEFVDIAGLVAGASRGEGLGNKFLANIRQTGMIAHVVRCFDDDDMIHVMGSVDPVRDIGIIDTELILADLETVKNRIEKNQRLKKSPDKKISSKALFEEDFLLRLVVHLEAEQPARSFSSTDDESLIMQELFLITAKTELLVCNVNEDSLSDDNAYVKAVKDFAKETNRDVISLCGKLEAEISELEDPSERALFLEEAGITITGLQQLSQKAYHMLQLRTFFTVGQKENRAWTFKEGYKAPQAAGVIHTDFEKGFIKAEVYHCTDLFELGSESAIKSKGKLRQEGKEYVVQDGDVMFFKFNL</sequence>